<dbReference type="InterPro" id="IPR010126">
    <property type="entry name" value="Esterase_phb"/>
</dbReference>
<dbReference type="PROSITE" id="PS00562">
    <property type="entry name" value="CBM1_1"/>
    <property type="match status" value="1"/>
</dbReference>
<name>A0A4Y8DA54_9HELO</name>
<sequence>MAFFNLLRRGLVAFAATIYMIPTASGDANNLALVSNFGYNPSNVSMYLYVPTKLAPNPPVFVNPHWCHGTAQDAFSGTQFATLADTYGYIMIFPNSPNAADQCWDVSSTASLSHNGGGDSLAIVNMVKYVLATYKADPNRVFSMGTSSGAMMTNVLLGVYPDIFAAGSAWAGVAMGCFAANSSAVDVWSNDCATGQIIKSGAQWKSIVQAAYPGYTGFRPKMWVLHGTDDTTLYPQNLQEEIKEWTTVLGQSSTPLTTRLNWPDANWTTWDYGTKFRATSAKGVTHNIPTNESVVIDYFDLKCQGASCYSRVTAEATVGMYGQCGGSEYHGSTQCVEGAYCNSGNSYYSQCLPIQGKE</sequence>
<dbReference type="AlphaFoldDB" id="A0A4Y8DA54"/>
<evidence type="ECO:0000313" key="6">
    <source>
        <dbReference type="EMBL" id="TEY75958.1"/>
    </source>
</evidence>
<reference evidence="6 7" key="1">
    <citation type="submission" date="2017-11" db="EMBL/GenBank/DDBJ databases">
        <title>Comparative genomics of Botrytis spp.</title>
        <authorList>
            <person name="Valero-Jimenez C.A."/>
            <person name="Tapia P."/>
            <person name="Veloso J."/>
            <person name="Silva-Moreno E."/>
            <person name="Staats M."/>
            <person name="Valdes J.H."/>
            <person name="Van Kan J.A.L."/>
        </authorList>
    </citation>
    <scope>NUCLEOTIDE SEQUENCE [LARGE SCALE GENOMIC DNA]</scope>
    <source>
        <strain evidence="6 7">MUCL2830</strain>
    </source>
</reference>
<feature type="chain" id="PRO_5029038635" description="Carboxylic ester hydrolase" evidence="4">
    <location>
        <begin position="27"/>
        <end position="358"/>
    </location>
</feature>
<dbReference type="GO" id="GO:0030248">
    <property type="term" value="F:cellulose binding"/>
    <property type="evidence" value="ECO:0007669"/>
    <property type="project" value="InterPro"/>
</dbReference>
<evidence type="ECO:0000313" key="7">
    <source>
        <dbReference type="Proteomes" id="UP000297299"/>
    </source>
</evidence>
<evidence type="ECO:0000256" key="1">
    <source>
        <dbReference type="ARBA" id="ARBA00022487"/>
    </source>
</evidence>
<evidence type="ECO:0000259" key="5">
    <source>
        <dbReference type="PROSITE" id="PS51164"/>
    </source>
</evidence>
<keyword evidence="4" id="KW-0624">Polysaccharide degradation</keyword>
<comment type="function">
    <text evidence="4">Esterase involved in the hydrolysis of xylan, a major structural heterogeneous polysaccharide found in plant biomass representing the second most abundant polysaccharide in the biosphere, after cellulose.</text>
</comment>
<protein>
    <recommendedName>
        <fullName evidence="4">Carboxylic ester hydrolase</fullName>
        <ecNumber evidence="4">3.1.1.-</ecNumber>
    </recommendedName>
</protein>
<accession>A0A4Y8DA54</accession>
<keyword evidence="4" id="KW-0119">Carbohydrate metabolism</keyword>
<comment type="caution">
    <text evidence="6">The sequence shown here is derived from an EMBL/GenBank/DDBJ whole genome shotgun (WGS) entry which is preliminary data.</text>
</comment>
<dbReference type="STRING" id="38488.A0A4Y8DA54"/>
<evidence type="ECO:0000256" key="3">
    <source>
        <dbReference type="ARBA" id="ARBA00022801"/>
    </source>
</evidence>
<dbReference type="EC" id="3.1.1.-" evidence="4"/>
<comment type="similarity">
    <text evidence="4">Belongs to the carbohydrate esterase 1 (CE1) family.</text>
</comment>
<evidence type="ECO:0000256" key="4">
    <source>
        <dbReference type="RuleBase" id="RU367147"/>
    </source>
</evidence>
<dbReference type="GO" id="GO:0005576">
    <property type="term" value="C:extracellular region"/>
    <property type="evidence" value="ECO:0007669"/>
    <property type="project" value="UniProtKB-SubCell"/>
</dbReference>
<dbReference type="OrthoDB" id="2425929at2759"/>
<feature type="domain" description="CBM1" evidence="5">
    <location>
        <begin position="316"/>
        <end position="352"/>
    </location>
</feature>
<keyword evidence="1 4" id="KW-0719">Serine esterase</keyword>
<dbReference type="GO" id="GO:0052689">
    <property type="term" value="F:carboxylic ester hydrolase activity"/>
    <property type="evidence" value="ECO:0007669"/>
    <property type="project" value="UniProtKB-KW"/>
</dbReference>
<dbReference type="PROSITE" id="PS51164">
    <property type="entry name" value="CBM1_2"/>
    <property type="match status" value="1"/>
</dbReference>
<dbReference type="Pfam" id="PF00734">
    <property type="entry name" value="CBM_1"/>
    <property type="match status" value="1"/>
</dbReference>
<dbReference type="InterPro" id="IPR000254">
    <property type="entry name" value="CBD"/>
</dbReference>
<dbReference type="InterPro" id="IPR029058">
    <property type="entry name" value="AB_hydrolase_fold"/>
</dbReference>
<dbReference type="SUPFAM" id="SSF53474">
    <property type="entry name" value="alpha/beta-Hydrolases"/>
    <property type="match status" value="2"/>
</dbReference>
<dbReference type="PANTHER" id="PTHR43037">
    <property type="entry name" value="UNNAMED PRODUCT-RELATED"/>
    <property type="match status" value="1"/>
</dbReference>
<dbReference type="PANTHER" id="PTHR43037:SF5">
    <property type="entry name" value="FERULOYL ESTERASE"/>
    <property type="match status" value="1"/>
</dbReference>
<dbReference type="Proteomes" id="UP000297299">
    <property type="component" value="Unassembled WGS sequence"/>
</dbReference>
<keyword evidence="4" id="KW-0964">Secreted</keyword>
<comment type="subcellular location">
    <subcellularLocation>
        <location evidence="4">Secreted</location>
    </subcellularLocation>
</comment>
<dbReference type="Pfam" id="PF10503">
    <property type="entry name" value="Esterase_PHB"/>
    <property type="match status" value="1"/>
</dbReference>
<dbReference type="GO" id="GO:0045493">
    <property type="term" value="P:xylan catabolic process"/>
    <property type="evidence" value="ECO:0007669"/>
    <property type="project" value="UniProtKB-UniRule"/>
</dbReference>
<organism evidence="6 7">
    <name type="scientific">Botryotinia calthae</name>
    <dbReference type="NCBI Taxonomy" id="38488"/>
    <lineage>
        <taxon>Eukaryota</taxon>
        <taxon>Fungi</taxon>
        <taxon>Dikarya</taxon>
        <taxon>Ascomycota</taxon>
        <taxon>Pezizomycotina</taxon>
        <taxon>Leotiomycetes</taxon>
        <taxon>Helotiales</taxon>
        <taxon>Sclerotiniaceae</taxon>
        <taxon>Botryotinia</taxon>
    </lineage>
</organism>
<gene>
    <name evidence="6" type="ORF">BOTCAL_0062g00330</name>
</gene>
<proteinExistence type="inferred from homology"/>
<dbReference type="NCBIfam" id="TIGR01840">
    <property type="entry name" value="esterase_phb"/>
    <property type="match status" value="1"/>
</dbReference>
<keyword evidence="2 4" id="KW-0732">Signal</keyword>
<dbReference type="EMBL" id="PHWZ01000062">
    <property type="protein sequence ID" value="TEY75958.1"/>
    <property type="molecule type" value="Genomic_DNA"/>
</dbReference>
<dbReference type="SMART" id="SM00236">
    <property type="entry name" value="fCBD"/>
    <property type="match status" value="1"/>
</dbReference>
<dbReference type="Gene3D" id="3.40.50.1820">
    <property type="entry name" value="alpha/beta hydrolase"/>
    <property type="match status" value="1"/>
</dbReference>
<feature type="signal peptide" evidence="4">
    <location>
        <begin position="1"/>
        <end position="26"/>
    </location>
</feature>
<keyword evidence="3 4" id="KW-0378">Hydrolase</keyword>
<dbReference type="InterPro" id="IPR050955">
    <property type="entry name" value="Plant_Biomass_Hydrol_Est"/>
</dbReference>
<evidence type="ECO:0000256" key="2">
    <source>
        <dbReference type="ARBA" id="ARBA00022729"/>
    </source>
</evidence>
<keyword evidence="7" id="KW-1185">Reference proteome</keyword>